<dbReference type="SUPFAM" id="SSF48264">
    <property type="entry name" value="Cytochrome P450"/>
    <property type="match status" value="1"/>
</dbReference>
<evidence type="ECO:0008006" key="12">
    <source>
        <dbReference type="Google" id="ProtNLM"/>
    </source>
</evidence>
<name>A0AA38YZ51_VITRO</name>
<dbReference type="InterPro" id="IPR036396">
    <property type="entry name" value="Cyt_P450_sf"/>
</dbReference>
<dbReference type="Proteomes" id="UP001168098">
    <property type="component" value="Unassembled WGS sequence"/>
</dbReference>
<dbReference type="CDD" id="cd11064">
    <property type="entry name" value="CYP86A"/>
    <property type="match status" value="1"/>
</dbReference>
<feature type="transmembrane region" description="Helical" evidence="9">
    <location>
        <begin position="6"/>
        <end position="31"/>
    </location>
</feature>
<evidence type="ECO:0000256" key="1">
    <source>
        <dbReference type="ARBA" id="ARBA00001971"/>
    </source>
</evidence>
<evidence type="ECO:0000256" key="9">
    <source>
        <dbReference type="SAM" id="Phobius"/>
    </source>
</evidence>
<dbReference type="GO" id="GO:0020037">
    <property type="term" value="F:heme binding"/>
    <property type="evidence" value="ECO:0007669"/>
    <property type="project" value="InterPro"/>
</dbReference>
<dbReference type="GO" id="GO:0005506">
    <property type="term" value="F:iron ion binding"/>
    <property type="evidence" value="ECO:0007669"/>
    <property type="project" value="InterPro"/>
</dbReference>
<comment type="cofactor">
    <cofactor evidence="1 8">
        <name>heme</name>
        <dbReference type="ChEBI" id="CHEBI:30413"/>
    </cofactor>
</comment>
<gene>
    <name evidence="10" type="ORF">PVL29_021164</name>
</gene>
<evidence type="ECO:0000256" key="8">
    <source>
        <dbReference type="PIRSR" id="PIRSR602401-1"/>
    </source>
</evidence>
<evidence type="ECO:0000256" key="4">
    <source>
        <dbReference type="ARBA" id="ARBA00022723"/>
    </source>
</evidence>
<dbReference type="GO" id="GO:0004497">
    <property type="term" value="F:monooxygenase activity"/>
    <property type="evidence" value="ECO:0007669"/>
    <property type="project" value="UniProtKB-KW"/>
</dbReference>
<evidence type="ECO:0000256" key="2">
    <source>
        <dbReference type="ARBA" id="ARBA00010617"/>
    </source>
</evidence>
<evidence type="ECO:0000256" key="5">
    <source>
        <dbReference type="ARBA" id="ARBA00023002"/>
    </source>
</evidence>
<evidence type="ECO:0000256" key="6">
    <source>
        <dbReference type="ARBA" id="ARBA00023004"/>
    </source>
</evidence>
<keyword evidence="6 8" id="KW-0408">Iron</keyword>
<keyword evidence="9" id="KW-0472">Membrane</keyword>
<dbReference type="PANTHER" id="PTHR24296">
    <property type="entry name" value="CYTOCHROME P450"/>
    <property type="match status" value="1"/>
</dbReference>
<dbReference type="InterPro" id="IPR001128">
    <property type="entry name" value="Cyt_P450"/>
</dbReference>
<dbReference type="Gene3D" id="1.10.630.10">
    <property type="entry name" value="Cytochrome P450"/>
    <property type="match status" value="1"/>
</dbReference>
<keyword evidence="11" id="KW-1185">Reference proteome</keyword>
<keyword evidence="9" id="KW-1133">Transmembrane helix</keyword>
<proteinExistence type="inferred from homology"/>
<evidence type="ECO:0000313" key="10">
    <source>
        <dbReference type="EMBL" id="KAJ9679153.1"/>
    </source>
</evidence>
<comment type="similarity">
    <text evidence="2">Belongs to the cytochrome P450 family.</text>
</comment>
<keyword evidence="9" id="KW-0812">Transmembrane</keyword>
<sequence length="501" mass="57072">MNFMLFFFHPINLAGTALAVILSISIIKIFAGRLAEKKRRYHPIAGTVLHQLANFPSLHHYMTDLGGKHRTYRLLSFLRSEVYTTDPINVEYILKTNFPNYARGWYHHTVLEDFLGDGIFAVDGDLWRQQRKLSCYEFSTKMLKDFSSGIFRSNAAKLAGGLFMKSMLDSVFKVVLGVELDSICGTNQESTKFSNSLDESSELTFYHYVDLFWKAKRFLNVGSEAKLRNSIKVVDQYVNKVIQSKIEEIHKLQEVSVPMKKGDVLSRFLELRKTDPKYLKDIILSFIIAGKDTTALTLSWFLYMLCKHPPIQEKIAQEVKEATKAKDASTLDELAASITEESLDKMQYLHAALTETLRLYPPVPVDGKLCLSDDTWPDGFSVRKGDLVAYQPYAMGRMAFLWGTEAEDFRPARWLDENGIFCPESPFKFTAFQAGPRVCLGKDFAYRQMKIFSAILLSSFTFKLSDENKAVNYRTMINLLINGGLHIHASHRLGYGKLLVA</sequence>
<feature type="transmembrane region" description="Helical" evidence="9">
    <location>
        <begin position="282"/>
        <end position="305"/>
    </location>
</feature>
<feature type="binding site" description="axial binding residue" evidence="8">
    <location>
        <position position="439"/>
    </location>
    <ligand>
        <name>heme</name>
        <dbReference type="ChEBI" id="CHEBI:30413"/>
    </ligand>
    <ligandPart>
        <name>Fe</name>
        <dbReference type="ChEBI" id="CHEBI:18248"/>
    </ligandPart>
</feature>
<keyword evidence="5" id="KW-0560">Oxidoreductase</keyword>
<dbReference type="GO" id="GO:0016705">
    <property type="term" value="F:oxidoreductase activity, acting on paired donors, with incorporation or reduction of molecular oxygen"/>
    <property type="evidence" value="ECO:0007669"/>
    <property type="project" value="InterPro"/>
</dbReference>
<dbReference type="AlphaFoldDB" id="A0AA38YZ51"/>
<accession>A0AA38YZ51</accession>
<evidence type="ECO:0000256" key="3">
    <source>
        <dbReference type="ARBA" id="ARBA00022617"/>
    </source>
</evidence>
<dbReference type="PRINTS" id="PR00385">
    <property type="entry name" value="P450"/>
</dbReference>
<keyword evidence="7" id="KW-0503">Monooxygenase</keyword>
<dbReference type="InterPro" id="IPR002401">
    <property type="entry name" value="Cyt_P450_E_grp-I"/>
</dbReference>
<evidence type="ECO:0000256" key="7">
    <source>
        <dbReference type="ARBA" id="ARBA00023033"/>
    </source>
</evidence>
<protein>
    <recommendedName>
        <fullName evidence="12">Cytochrome P450 704C1-like</fullName>
    </recommendedName>
</protein>
<dbReference type="EMBL" id="JARBHA010000016">
    <property type="protein sequence ID" value="KAJ9679153.1"/>
    <property type="molecule type" value="Genomic_DNA"/>
</dbReference>
<keyword evidence="3 8" id="KW-0349">Heme</keyword>
<dbReference type="PRINTS" id="PR00463">
    <property type="entry name" value="EP450I"/>
</dbReference>
<keyword evidence="4 8" id="KW-0479">Metal-binding</keyword>
<organism evidence="10 11">
    <name type="scientific">Vitis rotundifolia</name>
    <name type="common">Muscadine grape</name>
    <dbReference type="NCBI Taxonomy" id="103349"/>
    <lineage>
        <taxon>Eukaryota</taxon>
        <taxon>Viridiplantae</taxon>
        <taxon>Streptophyta</taxon>
        <taxon>Embryophyta</taxon>
        <taxon>Tracheophyta</taxon>
        <taxon>Spermatophyta</taxon>
        <taxon>Magnoliopsida</taxon>
        <taxon>eudicotyledons</taxon>
        <taxon>Gunneridae</taxon>
        <taxon>Pentapetalae</taxon>
        <taxon>rosids</taxon>
        <taxon>Vitales</taxon>
        <taxon>Vitaceae</taxon>
        <taxon>Viteae</taxon>
        <taxon>Vitis</taxon>
    </lineage>
</organism>
<comment type="caution">
    <text evidence="10">The sequence shown here is derived from an EMBL/GenBank/DDBJ whole genome shotgun (WGS) entry which is preliminary data.</text>
</comment>
<evidence type="ECO:0000313" key="11">
    <source>
        <dbReference type="Proteomes" id="UP001168098"/>
    </source>
</evidence>
<dbReference type="Pfam" id="PF00067">
    <property type="entry name" value="p450"/>
    <property type="match status" value="1"/>
</dbReference>
<reference evidence="10 11" key="1">
    <citation type="journal article" date="2023" name="BMC Biotechnol.">
        <title>Vitis rotundifolia cv Carlos genome sequencing.</title>
        <authorList>
            <person name="Huff M."/>
            <person name="Hulse-Kemp A."/>
            <person name="Scheffler B."/>
            <person name="Youngblood R."/>
            <person name="Simpson S."/>
            <person name="Babiker E."/>
            <person name="Staton M."/>
        </authorList>
    </citation>
    <scope>NUCLEOTIDE SEQUENCE [LARGE SCALE GENOMIC DNA]</scope>
    <source>
        <tissue evidence="10">Leaf</tissue>
    </source>
</reference>